<evidence type="ECO:0000313" key="3">
    <source>
        <dbReference type="Proteomes" id="UP000598971"/>
    </source>
</evidence>
<feature type="transmembrane region" description="Helical" evidence="1">
    <location>
        <begin position="15"/>
        <end position="32"/>
    </location>
</feature>
<comment type="caution">
    <text evidence="2">The sequence shown here is derived from an EMBL/GenBank/DDBJ whole genome shotgun (WGS) entry which is preliminary data.</text>
</comment>
<name>A0A8J8JWU0_9BACT</name>
<keyword evidence="1" id="KW-0472">Membrane</keyword>
<keyword evidence="3" id="KW-1185">Reference proteome</keyword>
<evidence type="ECO:0000313" key="2">
    <source>
        <dbReference type="EMBL" id="NNV55656.1"/>
    </source>
</evidence>
<proteinExistence type="predicted"/>
<evidence type="ECO:0000256" key="1">
    <source>
        <dbReference type="SAM" id="Phobius"/>
    </source>
</evidence>
<keyword evidence="1" id="KW-0812">Transmembrane</keyword>
<feature type="transmembrane region" description="Helical" evidence="1">
    <location>
        <begin position="123"/>
        <end position="148"/>
    </location>
</feature>
<keyword evidence="1" id="KW-1133">Transmembrane helix</keyword>
<gene>
    <name evidence="2" type="ORF">GD597_09310</name>
</gene>
<dbReference type="RefSeq" id="WP_171607589.1">
    <property type="nucleotide sequence ID" value="NZ_WHPF01000006.1"/>
</dbReference>
<feature type="transmembrane region" description="Helical" evidence="1">
    <location>
        <begin position="155"/>
        <end position="171"/>
    </location>
</feature>
<accession>A0A8J8JWU0</accession>
<sequence>MEIRLNSKKEVKENLIIYSIFILVAIIGLIYGNSIKGDFSFLRVWDLQNLLILFLGIPFLFLQTKAKLPNFFDSSISNKQRFAVPVLIGALFGILDILVFKVIQHPEPYSALPPFLQPFPYSLFLYASGAFEIEVFYRLIPLTLILLIGNLYAKGKFYNSFLWTGIMLTSLREPLEQVPGEGWILIIYSLLTGFLMNCLQAYFYKKSGFLASMTLRLGHYLFWHILLGIFVQYFELS</sequence>
<feature type="transmembrane region" description="Helical" evidence="1">
    <location>
        <begin position="215"/>
        <end position="234"/>
    </location>
</feature>
<evidence type="ECO:0008006" key="4">
    <source>
        <dbReference type="Google" id="ProtNLM"/>
    </source>
</evidence>
<feature type="transmembrane region" description="Helical" evidence="1">
    <location>
        <begin position="183"/>
        <end position="203"/>
    </location>
</feature>
<feature type="transmembrane region" description="Helical" evidence="1">
    <location>
        <begin position="82"/>
        <end position="103"/>
    </location>
</feature>
<feature type="transmembrane region" description="Helical" evidence="1">
    <location>
        <begin position="44"/>
        <end position="62"/>
    </location>
</feature>
<dbReference type="EMBL" id="WHPF01000006">
    <property type="protein sequence ID" value="NNV55656.1"/>
    <property type="molecule type" value="Genomic_DNA"/>
</dbReference>
<dbReference type="Proteomes" id="UP000598971">
    <property type="component" value="Unassembled WGS sequence"/>
</dbReference>
<dbReference type="AlphaFoldDB" id="A0A8J8JWU0"/>
<protein>
    <recommendedName>
        <fullName evidence="4">CPBP family intramembrane metalloprotease</fullName>
    </recommendedName>
</protein>
<reference evidence="2" key="1">
    <citation type="submission" date="2019-10" db="EMBL/GenBank/DDBJ databases">
        <title>Draft genome sequence of Panacibacter sp. KCS-6.</title>
        <authorList>
            <person name="Yim K.J."/>
        </authorList>
    </citation>
    <scope>NUCLEOTIDE SEQUENCE</scope>
    <source>
        <strain evidence="2">KCS-6</strain>
    </source>
</reference>
<organism evidence="2 3">
    <name type="scientific">Limnovirga soli</name>
    <dbReference type="NCBI Taxonomy" id="2656915"/>
    <lineage>
        <taxon>Bacteria</taxon>
        <taxon>Pseudomonadati</taxon>
        <taxon>Bacteroidota</taxon>
        <taxon>Chitinophagia</taxon>
        <taxon>Chitinophagales</taxon>
        <taxon>Chitinophagaceae</taxon>
        <taxon>Limnovirga</taxon>
    </lineage>
</organism>